<feature type="transmembrane region" description="Helical" evidence="1">
    <location>
        <begin position="20"/>
        <end position="42"/>
    </location>
</feature>
<accession>A0A3D1JHL2</accession>
<evidence type="ECO:0000313" key="3">
    <source>
        <dbReference type="Proteomes" id="UP000264141"/>
    </source>
</evidence>
<feature type="transmembrane region" description="Helical" evidence="1">
    <location>
        <begin position="49"/>
        <end position="68"/>
    </location>
</feature>
<evidence type="ECO:0000313" key="2">
    <source>
        <dbReference type="EMBL" id="HCE17934.1"/>
    </source>
</evidence>
<dbReference type="EMBL" id="DPBP01000033">
    <property type="protein sequence ID" value="HCE17934.1"/>
    <property type="molecule type" value="Genomic_DNA"/>
</dbReference>
<comment type="caution">
    <text evidence="2">The sequence shown here is derived from an EMBL/GenBank/DDBJ whole genome shotgun (WGS) entry which is preliminary data.</text>
</comment>
<organism evidence="2 3">
    <name type="scientific">Anaerolinea thermolimosa</name>
    <dbReference type="NCBI Taxonomy" id="229919"/>
    <lineage>
        <taxon>Bacteria</taxon>
        <taxon>Bacillati</taxon>
        <taxon>Chloroflexota</taxon>
        <taxon>Anaerolineae</taxon>
        <taxon>Anaerolineales</taxon>
        <taxon>Anaerolineaceae</taxon>
        <taxon>Anaerolinea</taxon>
    </lineage>
</organism>
<proteinExistence type="predicted"/>
<reference evidence="2 3" key="1">
    <citation type="journal article" date="2018" name="Nat. Biotechnol.">
        <title>A standardized bacterial taxonomy based on genome phylogeny substantially revises the tree of life.</title>
        <authorList>
            <person name="Parks D.H."/>
            <person name="Chuvochina M."/>
            <person name="Waite D.W."/>
            <person name="Rinke C."/>
            <person name="Skarshewski A."/>
            <person name="Chaumeil P.A."/>
            <person name="Hugenholtz P."/>
        </authorList>
    </citation>
    <scope>NUCLEOTIDE SEQUENCE [LARGE SCALE GENOMIC DNA]</scope>
    <source>
        <strain evidence="2">UBA8781</strain>
    </source>
</reference>
<dbReference type="AlphaFoldDB" id="A0A3D1JHL2"/>
<gene>
    <name evidence="2" type="ORF">DEQ80_08755</name>
</gene>
<name>A0A3D1JHL2_9CHLR</name>
<evidence type="ECO:0000256" key="1">
    <source>
        <dbReference type="SAM" id="Phobius"/>
    </source>
</evidence>
<keyword evidence="1" id="KW-1133">Transmembrane helix</keyword>
<dbReference type="Proteomes" id="UP000264141">
    <property type="component" value="Unassembled WGS sequence"/>
</dbReference>
<keyword evidence="1" id="KW-0812">Transmembrane</keyword>
<keyword evidence="1" id="KW-0472">Membrane</keyword>
<protein>
    <submittedName>
        <fullName evidence="2">Uncharacterized protein</fullName>
    </submittedName>
</protein>
<sequence length="94" mass="10684">MPVHTRAGFSRPGNFPAMTLTNRIGTFLFWLGFILLFLFIFSDVADQPAFGYFCSGALCLVIGAVLWWRSPAPPSEPPARFRTLRKMMKKKKDQ</sequence>